<reference evidence="4" key="1">
    <citation type="submission" date="2011-05" db="EMBL/GenBank/DDBJ databases">
        <title>The genome sequence of Vittaforma corneae strain ATCC 50505.</title>
        <authorList>
            <consortium name="The Broad Institute Genome Sequencing Platform"/>
            <person name="Cuomo C."/>
            <person name="Didier E."/>
            <person name="Bowers L."/>
            <person name="Young S.K."/>
            <person name="Zeng Q."/>
            <person name="Gargeya S."/>
            <person name="Fitzgerald M."/>
            <person name="Haas B."/>
            <person name="Abouelleil A."/>
            <person name="Alvarado L."/>
            <person name="Arachchi H.M."/>
            <person name="Berlin A."/>
            <person name="Chapman S.B."/>
            <person name="Gearin G."/>
            <person name="Goldberg J."/>
            <person name="Griggs A."/>
            <person name="Gujja S."/>
            <person name="Hansen M."/>
            <person name="Heiman D."/>
            <person name="Howarth C."/>
            <person name="Larimer J."/>
            <person name="Lui A."/>
            <person name="MacDonald P.J.P."/>
            <person name="McCowen C."/>
            <person name="Montmayeur A."/>
            <person name="Murphy C."/>
            <person name="Neiman D."/>
            <person name="Pearson M."/>
            <person name="Priest M."/>
            <person name="Roberts A."/>
            <person name="Saif S."/>
            <person name="Shea T."/>
            <person name="Sisk P."/>
            <person name="Stolte C."/>
            <person name="Sykes S."/>
            <person name="Wortman J."/>
            <person name="Nusbaum C."/>
            <person name="Birren B."/>
        </authorList>
    </citation>
    <scope>NUCLEOTIDE SEQUENCE [LARGE SCALE GENOMIC DNA]</scope>
    <source>
        <strain evidence="4">ATCC 50505</strain>
    </source>
</reference>
<evidence type="ECO:0000313" key="3">
    <source>
        <dbReference type="EMBL" id="ELA40778.1"/>
    </source>
</evidence>
<protein>
    <recommendedName>
        <fullName evidence="5">U2A'/phosphoprotein 32 family A C-terminal domain-containing protein</fullName>
    </recommendedName>
</protein>
<evidence type="ECO:0000256" key="1">
    <source>
        <dbReference type="ARBA" id="ARBA00022614"/>
    </source>
</evidence>
<dbReference type="Gene3D" id="3.80.10.10">
    <property type="entry name" value="Ribonuclease Inhibitor"/>
    <property type="match status" value="1"/>
</dbReference>
<evidence type="ECO:0000313" key="4">
    <source>
        <dbReference type="Proteomes" id="UP000011082"/>
    </source>
</evidence>
<gene>
    <name evidence="3" type="ORF">VICG_02185</name>
</gene>
<organism evidence="3 4">
    <name type="scientific">Vittaforma corneae (strain ATCC 50505)</name>
    <name type="common">Microsporidian parasite</name>
    <name type="synonym">Nosema corneum</name>
    <dbReference type="NCBI Taxonomy" id="993615"/>
    <lineage>
        <taxon>Eukaryota</taxon>
        <taxon>Fungi</taxon>
        <taxon>Fungi incertae sedis</taxon>
        <taxon>Microsporidia</taxon>
        <taxon>Nosematidae</taxon>
        <taxon>Vittaforma</taxon>
    </lineage>
</organism>
<dbReference type="SUPFAM" id="SSF52058">
    <property type="entry name" value="L domain-like"/>
    <property type="match status" value="1"/>
</dbReference>
<dbReference type="AlphaFoldDB" id="L2GIR8"/>
<evidence type="ECO:0008006" key="5">
    <source>
        <dbReference type="Google" id="ProtNLM"/>
    </source>
</evidence>
<dbReference type="RefSeq" id="XP_007605630.1">
    <property type="nucleotide sequence ID" value="XM_007605568.1"/>
</dbReference>
<dbReference type="InterPro" id="IPR032675">
    <property type="entry name" value="LRR_dom_sf"/>
</dbReference>
<dbReference type="HOGENOM" id="CLU_069694_1_0_1"/>
<dbReference type="Proteomes" id="UP000011082">
    <property type="component" value="Unassembled WGS sequence"/>
</dbReference>
<keyword evidence="4" id="KW-1185">Reference proteome</keyword>
<dbReference type="VEuPathDB" id="MicrosporidiaDB:VICG_02185"/>
<proteinExistence type="predicted"/>
<accession>L2GIR8</accession>
<dbReference type="GeneID" id="19882895"/>
<name>L2GIR8_VITCO</name>
<dbReference type="Pfam" id="PF12799">
    <property type="entry name" value="LRR_4"/>
    <property type="match status" value="1"/>
</dbReference>
<feature type="non-terminal residue" evidence="3">
    <location>
        <position position="1"/>
    </location>
</feature>
<keyword evidence="2" id="KW-0677">Repeat</keyword>
<dbReference type="InParanoid" id="L2GIR8"/>
<dbReference type="EMBL" id="JH370238">
    <property type="protein sequence ID" value="ELA40778.1"/>
    <property type="molecule type" value="Genomic_DNA"/>
</dbReference>
<evidence type="ECO:0000256" key="2">
    <source>
        <dbReference type="ARBA" id="ARBA00022737"/>
    </source>
</evidence>
<dbReference type="OrthoDB" id="433501at2759"/>
<dbReference type="InterPro" id="IPR025875">
    <property type="entry name" value="Leu-rich_rpt_4"/>
</dbReference>
<keyword evidence="1" id="KW-0433">Leucine-rich repeat</keyword>
<sequence>GFGFRHIPIEAWKFLIDYCGVKELSISNAPIDINALNHSDLCNITALYLIDVGLTEMPCLSNLKNLEWLCLNNNQIGYVNLQSYFDAGTGGSTMPNLKYLDLSRNPVSKIDARIKKVFTSKPFIILSEVIVVDLGISLSDVKHELESADIKLVESDLESQMDWMPVTD</sequence>